<dbReference type="Pfam" id="PF00990">
    <property type="entry name" value="GGDEF"/>
    <property type="match status" value="1"/>
</dbReference>
<feature type="domain" description="GGDEF" evidence="1">
    <location>
        <begin position="346"/>
        <end position="464"/>
    </location>
</feature>
<dbReference type="InterPro" id="IPR040572">
    <property type="entry name" value="TackOD1"/>
</dbReference>
<dbReference type="SUPFAM" id="SSF55073">
    <property type="entry name" value="Nucleotide cyclase"/>
    <property type="match status" value="1"/>
</dbReference>
<dbReference type="Gene3D" id="3.30.70.270">
    <property type="match status" value="1"/>
</dbReference>
<dbReference type="SMART" id="SM00267">
    <property type="entry name" value="GGDEF"/>
    <property type="match status" value="1"/>
</dbReference>
<dbReference type="Pfam" id="PF18551">
    <property type="entry name" value="TackOD1"/>
    <property type="match status" value="1"/>
</dbReference>
<evidence type="ECO:0000259" key="1">
    <source>
        <dbReference type="PROSITE" id="PS50887"/>
    </source>
</evidence>
<dbReference type="InterPro" id="IPR000160">
    <property type="entry name" value="GGDEF_dom"/>
</dbReference>
<proteinExistence type="predicted"/>
<dbReference type="AlphaFoldDB" id="A0A5J6QFP2"/>
<dbReference type="KEGG" id="plal:FXN65_01265"/>
<evidence type="ECO:0000313" key="2">
    <source>
        <dbReference type="EMBL" id="QEY60735.1"/>
    </source>
</evidence>
<dbReference type="EMBL" id="CP043311">
    <property type="protein sequence ID" value="QEY60735.1"/>
    <property type="molecule type" value="Genomic_DNA"/>
</dbReference>
<sequence length="464" mass="52524">MSRTTPRIVILGAGPYRFPGIELERYNDLAGLQGDSEADVLLVDLPGAQAGPALRSLRLDPRYRFSLIYCCQDQDPWCLALGDGPPPADPGAITPLWRLWRERFGLFNRGTAPERFEERVMAWLWLRSRGEVLAVRDTSVPQHYRYPLLEALGNEETINQFSWLQLMSQQGWLEEGELQDRLRLCTSCGSGRLNYVDVCPECQALDIGRQPSLHCFTCGHVGPQEHFLKEGVLLCPNCLTRLRHIGSDYDRPLENYRCRNCQAFFVDAAVDARCLDCGQSHAPDKLRVREIRHFRLAEAGRLRCREGFGAGAMNIEHFGSLNLLPRQAFLDLLNWQLQLTRRHREPAFSLLGLRFVNLLETLSQLGEMRGHALVDGLVERLQEAVRETDRCCRLSEEVLWLLMPHTDVTGMEVVRKRLVKGAERLTAGQATSIEVRLAVFTAPDDQQDQEDAALLLARLGGQLG</sequence>
<dbReference type="InterPro" id="IPR043128">
    <property type="entry name" value="Rev_trsase/Diguanyl_cyclase"/>
</dbReference>
<organism evidence="2 3">
    <name type="scientific">Metapseudomonas lalkuanensis</name>
    <dbReference type="NCBI Taxonomy" id="2604832"/>
    <lineage>
        <taxon>Bacteria</taxon>
        <taxon>Pseudomonadati</taxon>
        <taxon>Pseudomonadota</taxon>
        <taxon>Gammaproteobacteria</taxon>
        <taxon>Pseudomonadales</taxon>
        <taxon>Pseudomonadaceae</taxon>
        <taxon>Metapseudomonas</taxon>
    </lineage>
</organism>
<dbReference type="Proteomes" id="UP000327179">
    <property type="component" value="Chromosome"/>
</dbReference>
<reference evidence="2 3" key="1">
    <citation type="submission" date="2019-08" db="EMBL/GenBank/DDBJ databases">
        <title>Whole-genome Sequencing of e-waste polymer degrading bacterium Pseudomonas sp. strain PE08.</title>
        <authorList>
            <person name="Kirdat K."/>
            <person name="Debbarma P."/>
            <person name="Narawade N."/>
            <person name="Suyal D."/>
            <person name="Thorat V."/>
            <person name="Shouche Y."/>
            <person name="Goel R."/>
            <person name="Yadav A."/>
        </authorList>
    </citation>
    <scope>NUCLEOTIDE SEQUENCE [LARGE SCALE GENOMIC DNA]</scope>
    <source>
        <strain evidence="2 3">PE08</strain>
    </source>
</reference>
<dbReference type="InterPro" id="IPR029787">
    <property type="entry name" value="Nucleotide_cyclase"/>
</dbReference>
<name>A0A5J6QFP2_9GAMM</name>
<accession>A0A5J6QFP2</accession>
<dbReference type="PROSITE" id="PS50887">
    <property type="entry name" value="GGDEF"/>
    <property type="match status" value="1"/>
</dbReference>
<gene>
    <name evidence="2" type="ORF">FXN65_01265</name>
</gene>
<dbReference type="RefSeq" id="WP_151131285.1">
    <property type="nucleotide sequence ID" value="NZ_CP043311.1"/>
</dbReference>
<evidence type="ECO:0000313" key="3">
    <source>
        <dbReference type="Proteomes" id="UP000327179"/>
    </source>
</evidence>
<protein>
    <submittedName>
        <fullName evidence="2">Diguanylate cyclase</fullName>
    </submittedName>
</protein>
<keyword evidence="3" id="KW-1185">Reference proteome</keyword>